<dbReference type="Pfam" id="PF09849">
    <property type="entry name" value="DUF2076"/>
    <property type="match status" value="1"/>
</dbReference>
<dbReference type="RefSeq" id="WP_227322384.1">
    <property type="nucleotide sequence ID" value="NZ_JAESVB010000007.1"/>
</dbReference>
<evidence type="ECO:0000313" key="4">
    <source>
        <dbReference type="Proteomes" id="UP000708298"/>
    </source>
</evidence>
<evidence type="ECO:0000256" key="2">
    <source>
        <dbReference type="SAM" id="MobiDB-lite"/>
    </source>
</evidence>
<reference evidence="3" key="2">
    <citation type="submission" date="2021-01" db="EMBL/GenBank/DDBJ databases">
        <authorList>
            <person name="Mieszkin S."/>
            <person name="Pouder E."/>
            <person name="Alain K."/>
        </authorList>
    </citation>
    <scope>NUCLEOTIDE SEQUENCE</scope>
    <source>
        <strain evidence="3">HW T2.11</strain>
    </source>
</reference>
<feature type="compositionally biased region" description="Low complexity" evidence="2">
    <location>
        <begin position="259"/>
        <end position="270"/>
    </location>
</feature>
<feature type="compositionally biased region" description="Low complexity" evidence="2">
    <location>
        <begin position="111"/>
        <end position="147"/>
    </location>
</feature>
<feature type="coiled-coil region" evidence="1">
    <location>
        <begin position="68"/>
        <end position="95"/>
    </location>
</feature>
<dbReference type="EMBL" id="JAESVB010000007">
    <property type="protein sequence ID" value="MCB8876726.1"/>
    <property type="molecule type" value="Genomic_DNA"/>
</dbReference>
<keyword evidence="1" id="KW-0175">Coiled coil</keyword>
<evidence type="ECO:0000313" key="3">
    <source>
        <dbReference type="EMBL" id="MCB8876726.1"/>
    </source>
</evidence>
<feature type="region of interest" description="Disordered" evidence="2">
    <location>
        <begin position="95"/>
        <end position="162"/>
    </location>
</feature>
<gene>
    <name evidence="3" type="ORF">ASILVAE211_16160</name>
</gene>
<comment type="caution">
    <text evidence="3">The sequence shown here is derived from an EMBL/GenBank/DDBJ whole genome shotgun (WGS) entry which is preliminary data.</text>
</comment>
<sequence length="288" mass="29538">MTPEERDIISRFVQRVAGASSAGSVPSTQTALPPVDSEADGHLAGLFQQYPEARYRMTQFAFGQEQALQGAAQQLQVLQQENAALRQQVQQVSTQPAGFGGQQGQQGGGFFSRMFGGNGPQQQGGYQQPPYAQPYPNQGYAQQQPGFGAPPPGYNQGYGQQGMMAQRGGSGFLGSALTTAAGVAGGMLAFNAVESLFTDRGAAATAAGNAGDSSGWASVPDQGGGDNSGWSNAGDNSGWGGNAADNSGWQNTPDQTTQDNSGWTDDSSGGSDSGWDDSSGGGGSDDWV</sequence>
<protein>
    <submittedName>
        <fullName evidence="3">DUF2076 domain-containing protein</fullName>
    </submittedName>
</protein>
<feature type="compositionally biased region" description="Polar residues" evidence="2">
    <location>
        <begin position="244"/>
        <end position="258"/>
    </location>
</feature>
<feature type="region of interest" description="Disordered" evidence="2">
    <location>
        <begin position="205"/>
        <end position="288"/>
    </location>
</feature>
<dbReference type="InterPro" id="IPR018648">
    <property type="entry name" value="DUF2076"/>
</dbReference>
<feature type="compositionally biased region" description="Gly residues" evidence="2">
    <location>
        <begin position="98"/>
        <end position="110"/>
    </location>
</feature>
<dbReference type="AlphaFoldDB" id="A0A963YTH2"/>
<accession>A0A963YTH2</accession>
<name>A0A963YTH2_9PROT</name>
<keyword evidence="4" id="KW-1185">Reference proteome</keyword>
<evidence type="ECO:0000256" key="1">
    <source>
        <dbReference type="SAM" id="Coils"/>
    </source>
</evidence>
<organism evidence="3 4">
    <name type="scientific">Acidisoma silvae</name>
    <dbReference type="NCBI Taxonomy" id="2802396"/>
    <lineage>
        <taxon>Bacteria</taxon>
        <taxon>Pseudomonadati</taxon>
        <taxon>Pseudomonadota</taxon>
        <taxon>Alphaproteobacteria</taxon>
        <taxon>Acetobacterales</taxon>
        <taxon>Acidocellaceae</taxon>
        <taxon>Acidisoma</taxon>
    </lineage>
</organism>
<feature type="compositionally biased region" description="Gly residues" evidence="2">
    <location>
        <begin position="279"/>
        <end position="288"/>
    </location>
</feature>
<reference evidence="3" key="1">
    <citation type="journal article" date="2021" name="Microorganisms">
        <title>Acidisoma silvae sp. nov. and Acidisomacellulosilytica sp. nov., Two Acidophilic Bacteria Isolated from Decaying Wood, Hydrolyzing Cellulose and Producing Poly-3-hydroxybutyrate.</title>
        <authorList>
            <person name="Mieszkin S."/>
            <person name="Pouder E."/>
            <person name="Uroz S."/>
            <person name="Simon-Colin C."/>
            <person name="Alain K."/>
        </authorList>
    </citation>
    <scope>NUCLEOTIDE SEQUENCE</scope>
    <source>
        <strain evidence="3">HW T2.11</strain>
    </source>
</reference>
<dbReference type="Proteomes" id="UP000708298">
    <property type="component" value="Unassembled WGS sequence"/>
</dbReference>
<proteinExistence type="predicted"/>